<dbReference type="InterPro" id="IPR014043">
    <property type="entry name" value="Acyl_transferase_dom"/>
</dbReference>
<feature type="region of interest" description="Disordered" evidence="7">
    <location>
        <begin position="1372"/>
        <end position="1405"/>
    </location>
</feature>
<evidence type="ECO:0000256" key="1">
    <source>
        <dbReference type="ARBA" id="ARBA00022450"/>
    </source>
</evidence>
<evidence type="ECO:0000256" key="7">
    <source>
        <dbReference type="SAM" id="MobiDB-lite"/>
    </source>
</evidence>
<dbReference type="PANTHER" id="PTHR43775:SF37">
    <property type="entry name" value="SI:DKEY-61P9.11"/>
    <property type="match status" value="1"/>
</dbReference>
<dbReference type="Pfam" id="PF00550">
    <property type="entry name" value="PP-binding"/>
    <property type="match status" value="1"/>
</dbReference>
<dbReference type="InterPro" id="IPR036291">
    <property type="entry name" value="NAD(P)-bd_dom_sf"/>
</dbReference>
<evidence type="ECO:0000256" key="6">
    <source>
        <dbReference type="ARBA" id="ARBA00023268"/>
    </source>
</evidence>
<dbReference type="GO" id="GO:0004312">
    <property type="term" value="F:fatty acid synthase activity"/>
    <property type="evidence" value="ECO:0007669"/>
    <property type="project" value="TreeGrafter"/>
</dbReference>
<dbReference type="Gene3D" id="1.10.1200.10">
    <property type="entry name" value="ACP-like"/>
    <property type="match status" value="1"/>
</dbReference>
<dbReference type="PROSITE" id="PS00606">
    <property type="entry name" value="KS3_1"/>
    <property type="match status" value="1"/>
</dbReference>
<dbReference type="Pfam" id="PF02801">
    <property type="entry name" value="Ketoacyl-synt_C"/>
    <property type="match status" value="1"/>
</dbReference>
<dbReference type="InterPro" id="IPR001227">
    <property type="entry name" value="Ac_transferase_dom_sf"/>
</dbReference>
<dbReference type="InterPro" id="IPR013968">
    <property type="entry name" value="PKS_KR"/>
</dbReference>
<dbReference type="InterPro" id="IPR036736">
    <property type="entry name" value="ACP-like_sf"/>
</dbReference>
<dbReference type="CDD" id="cd00833">
    <property type="entry name" value="PKS"/>
    <property type="match status" value="1"/>
</dbReference>
<dbReference type="Pfam" id="PF00109">
    <property type="entry name" value="ketoacyl-synt"/>
    <property type="match status" value="1"/>
</dbReference>
<accession>A0A8J7Q5S3</accession>
<dbReference type="SMART" id="SM00823">
    <property type="entry name" value="PKS_PP"/>
    <property type="match status" value="1"/>
</dbReference>
<sequence>MTDPESYEPGENDIAVVGLACRFPGAADRNAYWDNLQNGVASVTELSDEALLAAGVPRAAFESPDYVRKAAILPDIDRFDAAFFGITPGEAEHMDPQHRLFLETAWHALEHAGVDPDRAEGPIGLFAGAAMNTYGRLQADGGMLDLTRFYAHALGNDKDFLPTRTAYKLNLKGPALCVQTACSTSLTAVHLACQSLLAGESDLALAGGVALMVPQTVGYHYQPGMILAKDGVCRPFDAAASGIIGGNGVGVVALMRVQDARDQGKPMYAVVKGIAVNNDGAAKVGFTAPAVEGQARVIDEALAMADVDPDSIGLIEAHGTATPLGDPIEVAALTKVFRAQTDRVGYCALGSVKSNFGHLNTAAGIAGFIKAVLALHHRTLPPSLHFETPNPKLNLATSPFFVNTRKQAWHTAAGKPRRAGVSSFGIGGTNVHAVLEEASKPRPSTAAGGPYLLPLSAHDPAALTALAATTAAALDHPACDLSAAAQTLSLGRKPMAHRTFAVAASGPDAALRLRAAVPTHTDAHQGEIAFLLPGQGAQMPGMARDLNEFPVFRETLARTLAAARPHLDTDLAPLLFCARDDAEAVASLRQTRLAQPALFAIGVAMAAQWRAWGVEPTLLLGHSLGEYTAACLAEVFSLEDGMGLVCERARLMQNMPPGAMLAVPLAEIDVAAHLGAGIELAAVNGPKSAVLTGEPAALTTLQQQLQARGLNAVKLHTSHAFHSHHTEALRAPFAAALSKVTLKPPRLPMMCNLTGKRLSDSEAVSPDYWLTQMRKPVRFNDCLRTLLSTPRCLLLEIGPGATLAGLAQNHPRFGTGHTALATMPHAKSQTDGTTFVLESLGKTWCAGVDLNWEALHGDQPRRTLALPAYPFQRKRFWWPQGSPAPSTETTTQTTPSYDLFAPTWTKLIEPPQANAKPGLWWLVTNGRRRAPRFLEDAEADGHRIVLFSQGDGFQKIATDRFAVNLAAAGAQDALLATMAQIGTPEQIVFCSDLDLGAEQDPTDPNHGPMDGALKVYENMAELLRSVTNLPKTEHGHPTQITLLTRGLENVTGREPLFPHQAPLIGLLRVAVQEVPDLKVRFLDLDPEDDRGELLYELLKSQSPARHLAQRGQTFWARTIQPAPPRPQTPFRAEPGLYLITGGTGGVGAALAEVLAGPGVTLLLTGRTALPGLDGTTQADADSDDPTARALAAVKRLRDAGAEVVTAQADVTDRAAMTQLIEAWERRGRRVRGVIHAAGGARVQTIAAGNSGNWAREPKIAGTLVLGELFARRPLDWMVLCSSMAAELGGIGLADYAAANAFLDAFAEWRDSRFAGRTMSINWDGWHNTGQSRTAPGTPVGMPPQRGQALFAGLLQKPLTRVWVTTTDIEQRRNRAAAGLTRDPDETPAPSAKRGSHPRPPLANPYVAARNPLETLLADTWAAQLGLEQVGIHDNFFDLGASSFLAVQVHAALRGPLQKLPTPPKTLRVSDFFEYPTIAQLAANITPAETPAPTAANKRDRGARQRQAMARDNARRTRKS</sequence>
<dbReference type="SUPFAM" id="SSF51735">
    <property type="entry name" value="NAD(P)-binding Rossmann-fold domains"/>
    <property type="match status" value="2"/>
</dbReference>
<feature type="compositionally biased region" description="Low complexity" evidence="7">
    <location>
        <begin position="1484"/>
        <end position="1495"/>
    </location>
</feature>
<dbReference type="Pfam" id="PF16197">
    <property type="entry name" value="KAsynt_C_assoc"/>
    <property type="match status" value="1"/>
</dbReference>
<evidence type="ECO:0000313" key="12">
    <source>
        <dbReference type="Proteomes" id="UP000664417"/>
    </source>
</evidence>
<dbReference type="InterPro" id="IPR020806">
    <property type="entry name" value="PKS_PP-bd"/>
</dbReference>
<keyword evidence="4" id="KW-0276">Fatty acid metabolism</keyword>
<dbReference type="SMART" id="SM00822">
    <property type="entry name" value="PKS_KR"/>
    <property type="match status" value="1"/>
</dbReference>
<keyword evidence="5" id="KW-0443">Lipid metabolism</keyword>
<dbReference type="RefSeq" id="WP_207856587.1">
    <property type="nucleotide sequence ID" value="NZ_JAFREP010000002.1"/>
</dbReference>
<keyword evidence="12" id="KW-1185">Reference proteome</keyword>
<comment type="caution">
    <text evidence="11">The sequence shown here is derived from an EMBL/GenBank/DDBJ whole genome shotgun (WGS) entry which is preliminary data.</text>
</comment>
<keyword evidence="6" id="KW-0511">Multifunctional enzyme</keyword>
<dbReference type="Pfam" id="PF00698">
    <property type="entry name" value="Acyl_transf_1"/>
    <property type="match status" value="1"/>
</dbReference>
<dbReference type="GO" id="GO:0031177">
    <property type="term" value="F:phosphopantetheine binding"/>
    <property type="evidence" value="ECO:0007669"/>
    <property type="project" value="InterPro"/>
</dbReference>
<feature type="domain" description="Carrier" evidence="8">
    <location>
        <begin position="1407"/>
        <end position="1488"/>
    </location>
</feature>
<evidence type="ECO:0000256" key="4">
    <source>
        <dbReference type="ARBA" id="ARBA00022832"/>
    </source>
</evidence>
<evidence type="ECO:0000256" key="2">
    <source>
        <dbReference type="ARBA" id="ARBA00022553"/>
    </source>
</evidence>
<gene>
    <name evidence="10" type="ORF">J3U88_02675</name>
    <name evidence="11" type="ORF">J3U88_09315</name>
</gene>
<dbReference type="PROSITE" id="PS50075">
    <property type="entry name" value="CARRIER"/>
    <property type="match status" value="1"/>
</dbReference>
<dbReference type="InterPro" id="IPR018201">
    <property type="entry name" value="Ketoacyl_synth_AS"/>
</dbReference>
<dbReference type="InterPro" id="IPR020841">
    <property type="entry name" value="PKS_Beta-ketoAc_synthase_dom"/>
</dbReference>
<evidence type="ECO:0000256" key="3">
    <source>
        <dbReference type="ARBA" id="ARBA00022679"/>
    </source>
</evidence>
<dbReference type="InterPro" id="IPR057326">
    <property type="entry name" value="KR_dom"/>
</dbReference>
<dbReference type="InterPro" id="IPR014030">
    <property type="entry name" value="Ketoacyl_synth_N"/>
</dbReference>
<dbReference type="Pfam" id="PF08659">
    <property type="entry name" value="KR"/>
    <property type="match status" value="1"/>
</dbReference>
<dbReference type="PROSITE" id="PS52004">
    <property type="entry name" value="KS3_2"/>
    <property type="match status" value="1"/>
</dbReference>
<dbReference type="SUPFAM" id="SSF52151">
    <property type="entry name" value="FabD/lysophospholipase-like"/>
    <property type="match status" value="1"/>
</dbReference>
<keyword evidence="3" id="KW-0808">Transferase</keyword>
<feature type="region of interest" description="Disordered" evidence="7">
    <location>
        <begin position="1484"/>
        <end position="1519"/>
    </location>
</feature>
<evidence type="ECO:0000259" key="8">
    <source>
        <dbReference type="PROSITE" id="PS50075"/>
    </source>
</evidence>
<dbReference type="Gene3D" id="3.30.70.3290">
    <property type="match status" value="1"/>
</dbReference>
<evidence type="ECO:0000259" key="9">
    <source>
        <dbReference type="PROSITE" id="PS52004"/>
    </source>
</evidence>
<reference evidence="11" key="1">
    <citation type="submission" date="2021-03" db="EMBL/GenBank/DDBJ databases">
        <authorList>
            <person name="Wang G."/>
        </authorList>
    </citation>
    <scope>NUCLEOTIDE SEQUENCE</scope>
    <source>
        <strain evidence="11">KCTC 12899</strain>
    </source>
</reference>
<dbReference type="InterPro" id="IPR014031">
    <property type="entry name" value="Ketoacyl_synth_C"/>
</dbReference>
<dbReference type="Gene3D" id="3.40.366.10">
    <property type="entry name" value="Malonyl-Coenzyme A Acyl Carrier Protein, domain 2"/>
    <property type="match status" value="1"/>
</dbReference>
<organism evidence="11 12">
    <name type="scientific">Acanthopleuribacter pedis</name>
    <dbReference type="NCBI Taxonomy" id="442870"/>
    <lineage>
        <taxon>Bacteria</taxon>
        <taxon>Pseudomonadati</taxon>
        <taxon>Acidobacteriota</taxon>
        <taxon>Holophagae</taxon>
        <taxon>Acanthopleuribacterales</taxon>
        <taxon>Acanthopleuribacteraceae</taxon>
        <taxon>Acanthopleuribacter</taxon>
    </lineage>
</organism>
<evidence type="ECO:0000313" key="11">
    <source>
        <dbReference type="EMBL" id="MBO1318657.1"/>
    </source>
</evidence>
<dbReference type="GO" id="GO:0006633">
    <property type="term" value="P:fatty acid biosynthetic process"/>
    <property type="evidence" value="ECO:0007669"/>
    <property type="project" value="InterPro"/>
</dbReference>
<dbReference type="EMBL" id="JAFREP010000002">
    <property type="protein sequence ID" value="MBO1317350.1"/>
    <property type="molecule type" value="Genomic_DNA"/>
</dbReference>
<dbReference type="EMBL" id="JAFREP010000006">
    <property type="protein sequence ID" value="MBO1318657.1"/>
    <property type="molecule type" value="Genomic_DNA"/>
</dbReference>
<dbReference type="PANTHER" id="PTHR43775">
    <property type="entry name" value="FATTY ACID SYNTHASE"/>
    <property type="match status" value="1"/>
</dbReference>
<feature type="domain" description="Ketosynthase family 3 (KS3)" evidence="9">
    <location>
        <begin position="11"/>
        <end position="437"/>
    </location>
</feature>
<dbReference type="InterPro" id="IPR050091">
    <property type="entry name" value="PKS_NRPS_Biosynth_Enz"/>
</dbReference>
<name>A0A8J7Q5S3_9BACT</name>
<dbReference type="GO" id="GO:0004315">
    <property type="term" value="F:3-oxoacyl-[acyl-carrier-protein] synthase activity"/>
    <property type="evidence" value="ECO:0007669"/>
    <property type="project" value="InterPro"/>
</dbReference>
<dbReference type="Proteomes" id="UP000664417">
    <property type="component" value="Unassembled WGS sequence"/>
</dbReference>
<dbReference type="SMART" id="SM00825">
    <property type="entry name" value="PKS_KS"/>
    <property type="match status" value="1"/>
</dbReference>
<protein>
    <submittedName>
        <fullName evidence="11">SDR family NAD(P)-dependent oxidoreductase</fullName>
    </submittedName>
</protein>
<dbReference type="Gene3D" id="3.40.47.10">
    <property type="match status" value="1"/>
</dbReference>
<evidence type="ECO:0000313" key="10">
    <source>
        <dbReference type="EMBL" id="MBO1317350.1"/>
    </source>
</evidence>
<dbReference type="InterPro" id="IPR016035">
    <property type="entry name" value="Acyl_Trfase/lysoPLipase"/>
</dbReference>
<keyword evidence="1" id="KW-0596">Phosphopantetheine</keyword>
<dbReference type="SUPFAM" id="SSF53901">
    <property type="entry name" value="Thiolase-like"/>
    <property type="match status" value="1"/>
</dbReference>
<dbReference type="InterPro" id="IPR032821">
    <property type="entry name" value="PKS_assoc"/>
</dbReference>
<dbReference type="InterPro" id="IPR016036">
    <property type="entry name" value="Malonyl_transacylase_ACP-bd"/>
</dbReference>
<keyword evidence="2" id="KW-0597">Phosphoprotein</keyword>
<dbReference type="SUPFAM" id="SSF55048">
    <property type="entry name" value="Probable ACP-binding domain of malonyl-CoA ACP transacylase"/>
    <property type="match status" value="1"/>
</dbReference>
<dbReference type="InterPro" id="IPR009081">
    <property type="entry name" value="PP-bd_ACP"/>
</dbReference>
<dbReference type="Gene3D" id="3.40.50.720">
    <property type="entry name" value="NAD(P)-binding Rossmann-like Domain"/>
    <property type="match status" value="1"/>
</dbReference>
<dbReference type="InterPro" id="IPR016039">
    <property type="entry name" value="Thiolase-like"/>
</dbReference>
<evidence type="ECO:0000256" key="5">
    <source>
        <dbReference type="ARBA" id="ARBA00023098"/>
    </source>
</evidence>
<dbReference type="SMART" id="SM00827">
    <property type="entry name" value="PKS_AT"/>
    <property type="match status" value="1"/>
</dbReference>
<dbReference type="SUPFAM" id="SSF47336">
    <property type="entry name" value="ACP-like"/>
    <property type="match status" value="1"/>
</dbReference>
<proteinExistence type="predicted"/>
<dbReference type="FunFam" id="3.40.47.10:FF:000042">
    <property type="entry name" value="Polyketide synthase Pks13"/>
    <property type="match status" value="1"/>
</dbReference>